<protein>
    <submittedName>
        <fullName evidence="3">Uncharacterized protein</fullName>
    </submittedName>
</protein>
<dbReference type="AlphaFoldDB" id="A0A8H2XY84"/>
<sequence>MTHSLGSRSPRSSPSNILFTLFGFAAFPAASRPPRFSAQVGFRGSALHQPLSATTDLRPVLPKMNSSITVRRCLVISRDEPKLQAMPVIVPPSAQLNKGVPRFAHSIIASRHARLVQGQERGSLAEPALLRRAQKKPITIPPWSKRRHFTINQREISIRVNKRPTCHRMFDLAHEEKNQETGSPHLLVSTEPYESRHKHRPPGGPTYRHSNPLDTTRTSAHAGAEPKWVKHLEPANSYRRPLALDSREDLSRLINPLLVPFLLQFYYTLLLVWLCVVL</sequence>
<gene>
    <name evidence="3" type="ORF">RDB_LOCUS123885</name>
</gene>
<dbReference type="Proteomes" id="UP000663846">
    <property type="component" value="Unassembled WGS sequence"/>
</dbReference>
<comment type="caution">
    <text evidence="3">The sequence shown here is derived from an EMBL/GenBank/DDBJ whole genome shotgun (WGS) entry which is preliminary data.</text>
</comment>
<accession>A0A8H2XY84</accession>
<feature type="transmembrane region" description="Helical" evidence="2">
    <location>
        <begin position="257"/>
        <end position="277"/>
    </location>
</feature>
<feature type="region of interest" description="Disordered" evidence="1">
    <location>
        <begin position="192"/>
        <end position="213"/>
    </location>
</feature>
<organism evidence="3 4">
    <name type="scientific">Rhizoctonia solani</name>
    <dbReference type="NCBI Taxonomy" id="456999"/>
    <lineage>
        <taxon>Eukaryota</taxon>
        <taxon>Fungi</taxon>
        <taxon>Dikarya</taxon>
        <taxon>Basidiomycota</taxon>
        <taxon>Agaricomycotina</taxon>
        <taxon>Agaricomycetes</taxon>
        <taxon>Cantharellales</taxon>
        <taxon>Ceratobasidiaceae</taxon>
        <taxon>Rhizoctonia</taxon>
    </lineage>
</organism>
<evidence type="ECO:0000313" key="3">
    <source>
        <dbReference type="EMBL" id="CAE6437957.1"/>
    </source>
</evidence>
<dbReference type="EMBL" id="CAJMWS010000364">
    <property type="protein sequence ID" value="CAE6437957.1"/>
    <property type="molecule type" value="Genomic_DNA"/>
</dbReference>
<evidence type="ECO:0000313" key="4">
    <source>
        <dbReference type="Proteomes" id="UP000663846"/>
    </source>
</evidence>
<proteinExistence type="predicted"/>
<keyword evidence="2" id="KW-0812">Transmembrane</keyword>
<keyword evidence="2" id="KW-1133">Transmembrane helix</keyword>
<evidence type="ECO:0000256" key="2">
    <source>
        <dbReference type="SAM" id="Phobius"/>
    </source>
</evidence>
<keyword evidence="2" id="KW-0472">Membrane</keyword>
<evidence type="ECO:0000256" key="1">
    <source>
        <dbReference type="SAM" id="MobiDB-lite"/>
    </source>
</evidence>
<name>A0A8H2XY84_9AGAM</name>
<reference evidence="3" key="1">
    <citation type="submission" date="2021-01" db="EMBL/GenBank/DDBJ databases">
        <authorList>
            <person name="Kaushik A."/>
        </authorList>
    </citation>
    <scope>NUCLEOTIDE SEQUENCE</scope>
    <source>
        <strain evidence="3">AG1-1C</strain>
    </source>
</reference>